<dbReference type="GO" id="GO:0004143">
    <property type="term" value="F:ATP-dependent diacylglycerol kinase activity"/>
    <property type="evidence" value="ECO:0007669"/>
    <property type="project" value="TreeGrafter"/>
</dbReference>
<dbReference type="InterPro" id="IPR050187">
    <property type="entry name" value="Lipid_Phosphate_FormReg"/>
</dbReference>
<comment type="caution">
    <text evidence="13">The sequence shown here is derived from an EMBL/GenBank/DDBJ whole genome shotgun (WGS) entry which is preliminary data.</text>
</comment>
<dbReference type="PANTHER" id="PTHR12358:SF106">
    <property type="entry name" value="LIPID KINASE YEGS"/>
    <property type="match status" value="1"/>
</dbReference>
<organism evidence="13">
    <name type="scientific">freshwater metagenome</name>
    <dbReference type="NCBI Taxonomy" id="449393"/>
    <lineage>
        <taxon>unclassified sequences</taxon>
        <taxon>metagenomes</taxon>
        <taxon>ecological metagenomes</taxon>
    </lineage>
</organism>
<evidence type="ECO:0000313" key="13">
    <source>
        <dbReference type="EMBL" id="KGA12979.1"/>
    </source>
</evidence>
<keyword evidence="8" id="KW-0460">Magnesium</keyword>
<evidence type="ECO:0000256" key="7">
    <source>
        <dbReference type="ARBA" id="ARBA00022840"/>
    </source>
</evidence>
<dbReference type="Pfam" id="PF00781">
    <property type="entry name" value="DAGK_cat"/>
    <property type="match status" value="1"/>
</dbReference>
<evidence type="ECO:0000256" key="5">
    <source>
        <dbReference type="ARBA" id="ARBA00022741"/>
    </source>
</evidence>
<dbReference type="InterPro" id="IPR017438">
    <property type="entry name" value="ATP-NAD_kinase_N"/>
</dbReference>
<keyword evidence="11" id="KW-1208">Phospholipid metabolism</keyword>
<keyword evidence="5" id="KW-0547">Nucleotide-binding</keyword>
<evidence type="ECO:0000256" key="1">
    <source>
        <dbReference type="ARBA" id="ARBA00001946"/>
    </source>
</evidence>
<evidence type="ECO:0000256" key="6">
    <source>
        <dbReference type="ARBA" id="ARBA00022777"/>
    </source>
</evidence>
<evidence type="ECO:0000256" key="4">
    <source>
        <dbReference type="ARBA" id="ARBA00022723"/>
    </source>
</evidence>
<comment type="cofactor">
    <cofactor evidence="1">
        <name>Mg(2+)</name>
        <dbReference type="ChEBI" id="CHEBI:18420"/>
    </cofactor>
</comment>
<dbReference type="Gene3D" id="3.40.50.10330">
    <property type="entry name" value="Probable inorganic polyphosphate/atp-NAD kinase, domain 1"/>
    <property type="match status" value="1"/>
</dbReference>
<evidence type="ECO:0000256" key="10">
    <source>
        <dbReference type="ARBA" id="ARBA00023209"/>
    </source>
</evidence>
<dbReference type="GO" id="GO:0005886">
    <property type="term" value="C:plasma membrane"/>
    <property type="evidence" value="ECO:0007669"/>
    <property type="project" value="TreeGrafter"/>
</dbReference>
<evidence type="ECO:0000256" key="8">
    <source>
        <dbReference type="ARBA" id="ARBA00022842"/>
    </source>
</evidence>
<dbReference type="GO" id="GO:0008654">
    <property type="term" value="P:phospholipid biosynthetic process"/>
    <property type="evidence" value="ECO:0007669"/>
    <property type="project" value="UniProtKB-KW"/>
</dbReference>
<dbReference type="InterPro" id="IPR005218">
    <property type="entry name" value="Diacylglycerol/lipid_kinase"/>
</dbReference>
<keyword evidence="9" id="KW-0443">Lipid metabolism</keyword>
<dbReference type="SMART" id="SM00046">
    <property type="entry name" value="DAGKc"/>
    <property type="match status" value="1"/>
</dbReference>
<evidence type="ECO:0000256" key="11">
    <source>
        <dbReference type="ARBA" id="ARBA00023264"/>
    </source>
</evidence>
<dbReference type="InterPro" id="IPR001206">
    <property type="entry name" value="Diacylglycerol_kinase_cat_dom"/>
</dbReference>
<dbReference type="PANTHER" id="PTHR12358">
    <property type="entry name" value="SPHINGOSINE KINASE"/>
    <property type="match status" value="1"/>
</dbReference>
<keyword evidence="3" id="KW-0808">Transferase</keyword>
<sequence length="288" mass="30951">MWALVINPVAGQGKGTTVGTYAAGWLSQRKIPYTIITGNSSVALADHLSVFIEKNPECNGVIAVGGDGLLHIILQRVTPAQIPFTVIPAGTGNDFVRTLGWHLEDFDAQLSAVTTTEPTPIDLGLVDGEWFGAILSTGFDSVVNEKANTLQWPKGPMKYNAAIAMELPRFKPRHYQITLDDRTISTEAMLIAVSNGRSYGGGMLVCPNANIADGLFDVMVLHPVSKIEFIKVFPRVFAGTHVSHPAVEIVRSKSVTIESKAVAYADGERIGQLPVSAECIPGAIRSWV</sequence>
<accession>A0A094PTK0</accession>
<keyword evidence="2" id="KW-0444">Lipid biosynthesis</keyword>
<name>A0A094PTK0_9ZZZZ</name>
<gene>
    <name evidence="13" type="ORF">GM50_23360</name>
</gene>
<dbReference type="PROSITE" id="PS50146">
    <property type="entry name" value="DAGK"/>
    <property type="match status" value="1"/>
</dbReference>
<dbReference type="GO" id="GO:0046872">
    <property type="term" value="F:metal ion binding"/>
    <property type="evidence" value="ECO:0007669"/>
    <property type="project" value="UniProtKB-KW"/>
</dbReference>
<dbReference type="InterPro" id="IPR045540">
    <property type="entry name" value="YegS/DAGK_C"/>
</dbReference>
<evidence type="ECO:0000256" key="3">
    <source>
        <dbReference type="ARBA" id="ARBA00022679"/>
    </source>
</evidence>
<keyword evidence="4" id="KW-0479">Metal-binding</keyword>
<keyword evidence="10" id="KW-0594">Phospholipid biosynthesis</keyword>
<reference evidence="13" key="1">
    <citation type="submission" date="2014-05" db="EMBL/GenBank/DDBJ databases">
        <title>Key roles for freshwater Actinobacteria revealed by deep metagenomic sequencing.</title>
        <authorList>
            <person name="Ghai R."/>
            <person name="Mizuno C.M."/>
            <person name="Picazo A."/>
            <person name="Camacho A."/>
            <person name="Rodriguez-Valera F."/>
        </authorList>
    </citation>
    <scope>NUCLEOTIDE SEQUENCE</scope>
</reference>
<protein>
    <recommendedName>
        <fullName evidence="12">DAGKc domain-containing protein</fullName>
    </recommendedName>
</protein>
<feature type="domain" description="DAGKc" evidence="12">
    <location>
        <begin position="1"/>
        <end position="130"/>
    </location>
</feature>
<dbReference type="NCBIfam" id="TIGR00147">
    <property type="entry name" value="YegS/Rv2252/BmrU family lipid kinase"/>
    <property type="match status" value="1"/>
</dbReference>
<dbReference type="EMBL" id="JNSK01000187">
    <property type="protein sequence ID" value="KGA12979.1"/>
    <property type="molecule type" value="Genomic_DNA"/>
</dbReference>
<evidence type="ECO:0000256" key="9">
    <source>
        <dbReference type="ARBA" id="ARBA00023098"/>
    </source>
</evidence>
<evidence type="ECO:0000259" key="12">
    <source>
        <dbReference type="PROSITE" id="PS50146"/>
    </source>
</evidence>
<dbReference type="Gene3D" id="2.60.200.40">
    <property type="match status" value="1"/>
</dbReference>
<dbReference type="InterPro" id="IPR016064">
    <property type="entry name" value="NAD/diacylglycerol_kinase_sf"/>
</dbReference>
<dbReference type="Pfam" id="PF19279">
    <property type="entry name" value="YegS_C"/>
    <property type="match status" value="1"/>
</dbReference>
<dbReference type="AlphaFoldDB" id="A0A094PTK0"/>
<evidence type="ECO:0000256" key="2">
    <source>
        <dbReference type="ARBA" id="ARBA00022516"/>
    </source>
</evidence>
<dbReference type="SUPFAM" id="SSF111331">
    <property type="entry name" value="NAD kinase/diacylglycerol kinase-like"/>
    <property type="match status" value="1"/>
</dbReference>
<proteinExistence type="predicted"/>
<keyword evidence="6" id="KW-0418">Kinase</keyword>
<dbReference type="GO" id="GO:0005524">
    <property type="term" value="F:ATP binding"/>
    <property type="evidence" value="ECO:0007669"/>
    <property type="project" value="UniProtKB-KW"/>
</dbReference>
<keyword evidence="7" id="KW-0067">ATP-binding</keyword>
<feature type="non-terminal residue" evidence="13">
    <location>
        <position position="288"/>
    </location>
</feature>